<dbReference type="SUPFAM" id="SSF69593">
    <property type="entry name" value="Glycerol-3-phosphate (1)-acyltransferase"/>
    <property type="match status" value="1"/>
</dbReference>
<dbReference type="InterPro" id="IPR052744">
    <property type="entry name" value="GPAT/DAPAT"/>
</dbReference>
<dbReference type="AlphaFoldDB" id="A0A5C7GNS2"/>
<gene>
    <name evidence="3" type="ORF">FUA22_03145</name>
</gene>
<dbReference type="Pfam" id="PF01553">
    <property type="entry name" value="Acyltransferase"/>
    <property type="match status" value="1"/>
</dbReference>
<organism evidence="3 4">
    <name type="scientific">Seonamhaeicola maritimus</name>
    <dbReference type="NCBI Taxonomy" id="2591822"/>
    <lineage>
        <taxon>Bacteria</taxon>
        <taxon>Pseudomonadati</taxon>
        <taxon>Bacteroidota</taxon>
        <taxon>Flavobacteriia</taxon>
        <taxon>Flavobacteriales</taxon>
        <taxon>Flavobacteriaceae</taxon>
    </lineage>
</organism>
<dbReference type="InterPro" id="IPR002123">
    <property type="entry name" value="Plipid/glycerol_acylTrfase"/>
</dbReference>
<sequence>MFFYFKKVVVHNIENIPKDKPVLLLGNHQNALLDPLLIATKGSRFSFFLTRAAVFKKKFISNLLGSLQMLPVYRIRDGWNNLANNNAIFETCSELLKDGEVIVIFPEGNHNLARRVRPLSKGFTRIVFDTLEKYPDLDLQLVPVGLNYVHAAKFSDSAALFFGKPISAKEFTSDNRNEGVVKLKSKIQIELMKLTTHIPSENYESDLLLLQDLNVDFLNPQEVNSCIANNFNDCKVKPKSKFQFLKRVFKILLIINLIIPYAVWKFFAEPKVVDLEFKSTFRFTIALTLVPIWLLVITMLLVLYFSWAIGLFYLSFSLVLALLAIKW</sequence>
<evidence type="ECO:0000256" key="1">
    <source>
        <dbReference type="SAM" id="Phobius"/>
    </source>
</evidence>
<dbReference type="PANTHER" id="PTHR31605">
    <property type="entry name" value="GLYCEROL-3-PHOSPHATE O-ACYLTRANSFERASE 1"/>
    <property type="match status" value="1"/>
</dbReference>
<dbReference type="Proteomes" id="UP000321080">
    <property type="component" value="Unassembled WGS sequence"/>
</dbReference>
<dbReference type="SMART" id="SM00563">
    <property type="entry name" value="PlsC"/>
    <property type="match status" value="1"/>
</dbReference>
<dbReference type="GO" id="GO:0004366">
    <property type="term" value="F:glycerol-3-phosphate O-acyltransferase activity"/>
    <property type="evidence" value="ECO:0007669"/>
    <property type="project" value="TreeGrafter"/>
</dbReference>
<evidence type="ECO:0000313" key="3">
    <source>
        <dbReference type="EMBL" id="TXG39834.1"/>
    </source>
</evidence>
<dbReference type="EMBL" id="VRKQ01000008">
    <property type="protein sequence ID" value="TXG39834.1"/>
    <property type="molecule type" value="Genomic_DNA"/>
</dbReference>
<evidence type="ECO:0000259" key="2">
    <source>
        <dbReference type="SMART" id="SM00563"/>
    </source>
</evidence>
<feature type="transmembrane region" description="Helical" evidence="1">
    <location>
        <begin position="307"/>
        <end position="325"/>
    </location>
</feature>
<dbReference type="OrthoDB" id="9806008at2"/>
<protein>
    <submittedName>
        <fullName evidence="3">Glycerol acyltransferase</fullName>
    </submittedName>
</protein>
<keyword evidence="3" id="KW-0808">Transferase</keyword>
<keyword evidence="3" id="KW-0012">Acyltransferase</keyword>
<feature type="transmembrane region" description="Helical" evidence="1">
    <location>
        <begin position="280"/>
        <end position="301"/>
    </location>
</feature>
<name>A0A5C7GNS2_9FLAO</name>
<feature type="domain" description="Phospholipid/glycerol acyltransferase" evidence="2">
    <location>
        <begin position="22"/>
        <end position="149"/>
    </location>
</feature>
<reference evidence="3 4" key="1">
    <citation type="submission" date="2019-08" db="EMBL/GenBank/DDBJ databases">
        <title>Seonamhaeicola sediminis sp. nov., isolated from marine sediment.</title>
        <authorList>
            <person name="Cao W.R."/>
        </authorList>
    </citation>
    <scope>NUCLEOTIDE SEQUENCE [LARGE SCALE GENOMIC DNA]</scope>
    <source>
        <strain evidence="3 4">1505</strain>
    </source>
</reference>
<keyword evidence="1" id="KW-1133">Transmembrane helix</keyword>
<proteinExistence type="predicted"/>
<keyword evidence="4" id="KW-1185">Reference proteome</keyword>
<dbReference type="PANTHER" id="PTHR31605:SF0">
    <property type="entry name" value="GLYCEROL-3-PHOSPHATE O-ACYLTRANSFERASE 1"/>
    <property type="match status" value="1"/>
</dbReference>
<dbReference type="CDD" id="cd07992">
    <property type="entry name" value="LPLAT_AAK14816-like"/>
    <property type="match status" value="1"/>
</dbReference>
<dbReference type="GO" id="GO:0008654">
    <property type="term" value="P:phospholipid biosynthetic process"/>
    <property type="evidence" value="ECO:0007669"/>
    <property type="project" value="TreeGrafter"/>
</dbReference>
<feature type="transmembrane region" description="Helical" evidence="1">
    <location>
        <begin position="248"/>
        <end position="268"/>
    </location>
</feature>
<keyword evidence="1" id="KW-0812">Transmembrane</keyword>
<accession>A0A5C7GNS2</accession>
<comment type="caution">
    <text evidence="3">The sequence shown here is derived from an EMBL/GenBank/DDBJ whole genome shotgun (WGS) entry which is preliminary data.</text>
</comment>
<evidence type="ECO:0000313" key="4">
    <source>
        <dbReference type="Proteomes" id="UP000321080"/>
    </source>
</evidence>
<dbReference type="GO" id="GO:0016287">
    <property type="term" value="F:glycerone-phosphate O-acyltransferase activity"/>
    <property type="evidence" value="ECO:0007669"/>
    <property type="project" value="TreeGrafter"/>
</dbReference>
<keyword evidence="1" id="KW-0472">Membrane</keyword>